<accession>A0A2M4C8H6</accession>
<protein>
    <submittedName>
        <fullName evidence="1">Putative secreted protein</fullName>
    </submittedName>
</protein>
<reference evidence="1" key="1">
    <citation type="submission" date="2018-01" db="EMBL/GenBank/DDBJ databases">
        <title>An insight into the sialome of Amazonian anophelines.</title>
        <authorList>
            <person name="Ribeiro J.M."/>
            <person name="Scarpassa V."/>
            <person name="Calvo E."/>
        </authorList>
    </citation>
    <scope>NUCLEOTIDE SEQUENCE</scope>
    <source>
        <tissue evidence="1">Salivary glands</tissue>
    </source>
</reference>
<dbReference type="AlphaFoldDB" id="A0A2M4C8H6"/>
<dbReference type="EMBL" id="GGFJ01012300">
    <property type="protein sequence ID" value="MBW61441.1"/>
    <property type="molecule type" value="Transcribed_RNA"/>
</dbReference>
<evidence type="ECO:0000313" key="1">
    <source>
        <dbReference type="EMBL" id="MBW61441.1"/>
    </source>
</evidence>
<sequence>MCVCVCVCVCAFLQWRLCARRKNFFLHVRFSGTRNEIRARPALAPSRRINLNFLPFSPLARLIRILTLDSIPRWPSTVPHWNGAGAKMNFKYSWSEPLEVFLLYADRHR</sequence>
<organism evidence="1">
    <name type="scientific">Anopheles marajoara</name>
    <dbReference type="NCBI Taxonomy" id="58244"/>
    <lineage>
        <taxon>Eukaryota</taxon>
        <taxon>Metazoa</taxon>
        <taxon>Ecdysozoa</taxon>
        <taxon>Arthropoda</taxon>
        <taxon>Hexapoda</taxon>
        <taxon>Insecta</taxon>
        <taxon>Pterygota</taxon>
        <taxon>Neoptera</taxon>
        <taxon>Endopterygota</taxon>
        <taxon>Diptera</taxon>
        <taxon>Nematocera</taxon>
        <taxon>Culicoidea</taxon>
        <taxon>Culicidae</taxon>
        <taxon>Anophelinae</taxon>
        <taxon>Anopheles</taxon>
    </lineage>
</organism>
<name>A0A2M4C8H6_9DIPT</name>
<proteinExistence type="predicted"/>